<proteinExistence type="predicted"/>
<feature type="domain" description="DUF6160" evidence="1">
    <location>
        <begin position="1"/>
        <end position="102"/>
    </location>
</feature>
<dbReference type="HOGENOM" id="CLU_972552_0_0_6"/>
<dbReference type="EMBL" id="ASAD01000010">
    <property type="protein sequence ID" value="EON92320.1"/>
    <property type="molecule type" value="Genomic_DNA"/>
</dbReference>
<evidence type="ECO:0000313" key="2">
    <source>
        <dbReference type="EMBL" id="EON92320.1"/>
    </source>
</evidence>
<gene>
    <name evidence="2" type="ORF">MARLIPOL_06204</name>
</gene>
<organism evidence="2 3">
    <name type="scientific">Marinobacter lipolyticus SM19</name>
    <dbReference type="NCBI Taxonomy" id="1318628"/>
    <lineage>
        <taxon>Bacteria</taxon>
        <taxon>Pseudomonadati</taxon>
        <taxon>Pseudomonadota</taxon>
        <taxon>Gammaproteobacteria</taxon>
        <taxon>Pseudomonadales</taxon>
        <taxon>Marinobacteraceae</taxon>
        <taxon>Marinobacter</taxon>
    </lineage>
</organism>
<evidence type="ECO:0000313" key="3">
    <source>
        <dbReference type="Proteomes" id="UP000016540"/>
    </source>
</evidence>
<protein>
    <recommendedName>
        <fullName evidence="1">DUF6160 domain-containing protein</fullName>
    </recommendedName>
</protein>
<dbReference type="Pfam" id="PF19657">
    <property type="entry name" value="DUF6160"/>
    <property type="match status" value="1"/>
</dbReference>
<comment type="caution">
    <text evidence="2">The sequence shown here is derived from an EMBL/GenBank/DDBJ whole genome shotgun (WGS) entry which is preliminary data.</text>
</comment>
<sequence length="272" mass="29169">MKGLKPTVLALGIFAVPTMGLADIRLLDDSAMGEITGQAGVSIELETKIDIDQFLYVDEGAFAVNDISIGGAERTDFFGFAGIGGPTANNRLDNIRIDIDVLADGDAAINIVPTNFAAVDFRITTGAWELLATDGSGDYTRLVDNFYAEGLMARGSVHLDTETDVMRLRTAFAIETMDFDVPFLAMGVRGLQITGADFDSTFSSPLDLFAEVDLYIYHGERLSGGGSSLAIDMPSFRADVGIEEVIIGQQSIGRVFVDDLAITDTAMRVYGH</sequence>
<dbReference type="AlphaFoldDB" id="R8B160"/>
<name>R8B160_9GAMM</name>
<dbReference type="RefSeq" id="WP_012137245.1">
    <property type="nucleotide sequence ID" value="NZ_KE007317.1"/>
</dbReference>
<evidence type="ECO:0000259" key="1">
    <source>
        <dbReference type="Pfam" id="PF19657"/>
    </source>
</evidence>
<reference evidence="2 3" key="1">
    <citation type="journal article" date="2013" name="Genome Announc.">
        <title>Draft Genome Sequence of the Moderately Halophilic Bacterium Marinobacter lipolyticus Strain SM19.</title>
        <authorList>
            <person name="Papke R.T."/>
            <person name="de la Haba R.R."/>
            <person name="Infante-Dominguez C."/>
            <person name="Perez D."/>
            <person name="Sanchez-Porro C."/>
            <person name="Lapierre P."/>
            <person name="Ventosa A."/>
        </authorList>
    </citation>
    <scope>NUCLEOTIDE SEQUENCE [LARGE SCALE GENOMIC DNA]</scope>
    <source>
        <strain evidence="2 3">SM19</strain>
    </source>
</reference>
<dbReference type="Proteomes" id="UP000016540">
    <property type="component" value="Unassembled WGS sequence"/>
</dbReference>
<dbReference type="OrthoDB" id="6180023at2"/>
<dbReference type="InterPro" id="IPR046158">
    <property type="entry name" value="DUF6160"/>
</dbReference>
<accession>R8B160</accession>
<dbReference type="PATRIC" id="fig|1318628.3.peg.1240"/>
<keyword evidence="3" id="KW-1185">Reference proteome</keyword>